<dbReference type="Gene3D" id="2.60.120.10">
    <property type="entry name" value="Jelly Rolls"/>
    <property type="match status" value="1"/>
</dbReference>
<dbReference type="Pfam" id="PF07883">
    <property type="entry name" value="Cupin_2"/>
    <property type="match status" value="1"/>
</dbReference>
<feature type="signal peptide" evidence="1">
    <location>
        <begin position="1"/>
        <end position="19"/>
    </location>
</feature>
<dbReference type="Proteomes" id="UP000253420">
    <property type="component" value="Unassembled WGS sequence"/>
</dbReference>
<dbReference type="EMBL" id="QOZG01000004">
    <property type="protein sequence ID" value="RCS23761.1"/>
    <property type="molecule type" value="Genomic_DNA"/>
</dbReference>
<evidence type="ECO:0000313" key="4">
    <source>
        <dbReference type="Proteomes" id="UP000253420"/>
    </source>
</evidence>
<gene>
    <name evidence="3" type="ORF">DUT91_10780</name>
</gene>
<evidence type="ECO:0000259" key="2">
    <source>
        <dbReference type="Pfam" id="PF07883"/>
    </source>
</evidence>
<evidence type="ECO:0000313" key="3">
    <source>
        <dbReference type="EMBL" id="RCS23761.1"/>
    </source>
</evidence>
<keyword evidence="1" id="KW-0732">Signal</keyword>
<feature type="domain" description="Cupin type-2" evidence="2">
    <location>
        <begin position="59"/>
        <end position="127"/>
    </location>
</feature>
<organism evidence="3 4">
    <name type="scientific">Phyllobacterium salinisoli</name>
    <dbReference type="NCBI Taxonomy" id="1899321"/>
    <lineage>
        <taxon>Bacteria</taxon>
        <taxon>Pseudomonadati</taxon>
        <taxon>Pseudomonadota</taxon>
        <taxon>Alphaproteobacteria</taxon>
        <taxon>Hyphomicrobiales</taxon>
        <taxon>Phyllobacteriaceae</taxon>
        <taxon>Phyllobacterium</taxon>
    </lineage>
</organism>
<protein>
    <submittedName>
        <fullName evidence="3">Cupin domain-containing protein</fullName>
    </submittedName>
</protein>
<proteinExistence type="predicted"/>
<keyword evidence="4" id="KW-1185">Reference proteome</keyword>
<accession>A0A368K3E6</accession>
<sequence>MKRSILAFALIPLAYSVQAKEMKQHKDVTVTPVLKSDQTITGQPINLPKGDVQVSVSKYEIAPGATLPVHKHLYPRYAYVLEGTLRVSNEDTGKNQVFKAGDFIIESINQWHKGANIGSDPVKLLVIDQVKKGESNVILQK</sequence>
<dbReference type="OrthoDB" id="287220at2"/>
<dbReference type="PANTHER" id="PTHR36156:SF2">
    <property type="entry name" value="CUPIN TYPE-2 DOMAIN-CONTAINING PROTEIN"/>
    <property type="match status" value="1"/>
</dbReference>
<name>A0A368K3E6_9HYPH</name>
<dbReference type="InterPro" id="IPR011051">
    <property type="entry name" value="RmlC_Cupin_sf"/>
</dbReference>
<dbReference type="AlphaFoldDB" id="A0A368K3E6"/>
<dbReference type="InterPro" id="IPR047142">
    <property type="entry name" value="OryJ/VirC-like"/>
</dbReference>
<dbReference type="CDD" id="cd02236">
    <property type="entry name" value="cupin_CV2614-like"/>
    <property type="match status" value="1"/>
</dbReference>
<feature type="chain" id="PRO_5016587035" evidence="1">
    <location>
        <begin position="20"/>
        <end position="141"/>
    </location>
</feature>
<dbReference type="InterPro" id="IPR014710">
    <property type="entry name" value="RmlC-like_jellyroll"/>
</dbReference>
<dbReference type="PANTHER" id="PTHR36156">
    <property type="entry name" value="SLR2101 PROTEIN"/>
    <property type="match status" value="1"/>
</dbReference>
<dbReference type="SUPFAM" id="SSF51182">
    <property type="entry name" value="RmlC-like cupins"/>
    <property type="match status" value="1"/>
</dbReference>
<dbReference type="InterPro" id="IPR013096">
    <property type="entry name" value="Cupin_2"/>
</dbReference>
<comment type="caution">
    <text evidence="3">The sequence shown here is derived from an EMBL/GenBank/DDBJ whole genome shotgun (WGS) entry which is preliminary data.</text>
</comment>
<reference evidence="3 4" key="1">
    <citation type="submission" date="2018-07" db="EMBL/GenBank/DDBJ databases">
        <title>The draft genome of Phyllobacterium salinisoli.</title>
        <authorList>
            <person name="Liu L."/>
            <person name="Li L."/>
            <person name="Zhang X."/>
            <person name="Liang L."/>
        </authorList>
    </citation>
    <scope>NUCLEOTIDE SEQUENCE [LARGE SCALE GENOMIC DNA]</scope>
    <source>
        <strain evidence="3 4">LLAN61</strain>
    </source>
</reference>
<evidence type="ECO:0000256" key="1">
    <source>
        <dbReference type="SAM" id="SignalP"/>
    </source>
</evidence>